<protein>
    <recommendedName>
        <fullName evidence="17">TonB-dependent receptor</fullName>
    </recommendedName>
</protein>
<evidence type="ECO:0000313" key="16">
    <source>
        <dbReference type="Proteomes" id="UP000197468"/>
    </source>
</evidence>
<dbReference type="OrthoDB" id="8530571at2"/>
<evidence type="ECO:0000256" key="6">
    <source>
        <dbReference type="ARBA" id="ARBA00023077"/>
    </source>
</evidence>
<dbReference type="Proteomes" id="UP000197468">
    <property type="component" value="Unassembled WGS sequence"/>
</dbReference>
<comment type="similarity">
    <text evidence="2 10 11">Belongs to the TonB-dependent receptor family.</text>
</comment>
<dbReference type="PANTHER" id="PTHR47234:SF2">
    <property type="entry name" value="TONB-DEPENDENT RECEPTOR"/>
    <property type="match status" value="1"/>
</dbReference>
<evidence type="ECO:0000256" key="10">
    <source>
        <dbReference type="PROSITE-ProRule" id="PRU01360"/>
    </source>
</evidence>
<evidence type="ECO:0000259" key="13">
    <source>
        <dbReference type="Pfam" id="PF00593"/>
    </source>
</evidence>
<evidence type="ECO:0000256" key="4">
    <source>
        <dbReference type="ARBA" id="ARBA00022452"/>
    </source>
</evidence>
<dbReference type="AlphaFoldDB" id="A0A246J7K6"/>
<evidence type="ECO:0000256" key="2">
    <source>
        <dbReference type="ARBA" id="ARBA00009810"/>
    </source>
</evidence>
<dbReference type="Gene3D" id="2.170.130.10">
    <property type="entry name" value="TonB-dependent receptor, plug domain"/>
    <property type="match status" value="1"/>
</dbReference>
<evidence type="ECO:0000256" key="11">
    <source>
        <dbReference type="RuleBase" id="RU003357"/>
    </source>
</evidence>
<keyword evidence="5 10" id="KW-0812">Transmembrane</keyword>
<evidence type="ECO:0000256" key="5">
    <source>
        <dbReference type="ARBA" id="ARBA00022692"/>
    </source>
</evidence>
<dbReference type="GO" id="GO:0009279">
    <property type="term" value="C:cell outer membrane"/>
    <property type="evidence" value="ECO:0007669"/>
    <property type="project" value="UniProtKB-SubCell"/>
</dbReference>
<feature type="domain" description="TonB-dependent receptor plug" evidence="14">
    <location>
        <begin position="47"/>
        <end position="159"/>
    </location>
</feature>
<comment type="subcellular location">
    <subcellularLocation>
        <location evidence="1 10">Cell outer membrane</location>
        <topology evidence="1 10">Multi-pass membrane protein</topology>
    </subcellularLocation>
</comment>
<gene>
    <name evidence="15" type="ORF">CDN99_16830</name>
</gene>
<keyword evidence="6 11" id="KW-0798">TonB box</keyword>
<evidence type="ECO:0000259" key="14">
    <source>
        <dbReference type="Pfam" id="PF07715"/>
    </source>
</evidence>
<dbReference type="Gene3D" id="2.40.170.20">
    <property type="entry name" value="TonB-dependent receptor, beta-barrel domain"/>
    <property type="match status" value="1"/>
</dbReference>
<keyword evidence="12" id="KW-0732">Signal</keyword>
<keyword evidence="8" id="KW-0675">Receptor</keyword>
<dbReference type="Pfam" id="PF07715">
    <property type="entry name" value="Plug"/>
    <property type="match status" value="1"/>
</dbReference>
<evidence type="ECO:0008006" key="17">
    <source>
        <dbReference type="Google" id="ProtNLM"/>
    </source>
</evidence>
<evidence type="ECO:0000256" key="1">
    <source>
        <dbReference type="ARBA" id="ARBA00004571"/>
    </source>
</evidence>
<dbReference type="RefSeq" id="WP_088386041.1">
    <property type="nucleotide sequence ID" value="NZ_NIOF01000007.1"/>
</dbReference>
<reference evidence="15 16" key="1">
    <citation type="journal article" date="2008" name="Int. J. Syst. Evol. Microbiol.">
        <title>Description of Roseateles aquatilis sp. nov. and Roseateles terrae sp. nov., in the class Betaproteobacteria, and emended description of the genus Roseateles.</title>
        <authorList>
            <person name="Gomila M."/>
            <person name="Bowien B."/>
            <person name="Falsen E."/>
            <person name="Moore E.R."/>
            <person name="Lalucat J."/>
        </authorList>
    </citation>
    <scope>NUCLEOTIDE SEQUENCE [LARGE SCALE GENOMIC DNA]</scope>
    <source>
        <strain evidence="15 16">CCUG 48205</strain>
    </source>
</reference>
<dbReference type="Pfam" id="PF00593">
    <property type="entry name" value="TonB_dep_Rec_b-barrel"/>
    <property type="match status" value="1"/>
</dbReference>
<evidence type="ECO:0000313" key="15">
    <source>
        <dbReference type="EMBL" id="OWQ88516.1"/>
    </source>
</evidence>
<dbReference type="InterPro" id="IPR039426">
    <property type="entry name" value="TonB-dep_rcpt-like"/>
</dbReference>
<dbReference type="PANTHER" id="PTHR47234">
    <property type="match status" value="1"/>
</dbReference>
<name>A0A246J7K6_9BURK</name>
<feature type="signal peptide" evidence="12">
    <location>
        <begin position="1"/>
        <end position="24"/>
    </location>
</feature>
<feature type="domain" description="TonB-dependent receptor-like beta-barrel" evidence="13">
    <location>
        <begin position="361"/>
        <end position="856"/>
    </location>
</feature>
<keyword evidence="7 10" id="KW-0472">Membrane</keyword>
<proteinExistence type="inferred from homology"/>
<sequence>MYKLNSVGLAVAATIAAASFPALAQEEQTQLERVVVTGSAIKRIDAETAVPVTVVRMDDLKKSGITSVEQVMANLSAVQTSTNTAQAVGSSSGGASFANMRGIGADKTLILLNGQRIANNAVDGSAPDLNMIPFAAIDRIEVLRDGASALYGTDAIGGVINFITKTNYQGGSISVGYDSPEKAGGKSRSVNAGFGYGDLQKQGFNVFGFVSYRKQDAISGTQRDFNQRIPGGLSYSTDPANYTQDNSTFYNPAGSGCAGTQMINSKGDCKLVTASFVDFTPKTETASGMLKGSLLVNENLTLGAELFTTQNKVTTFVAPVPYGGYVINPGTAYYPNNPALNPNFDETSSPLAGQPFNAPSSAFPNPANVLPGFVYVYWRDFPNGSRGQMNKNNQNRLLLTADGNALGWDYSVAASYNRNKVDQYLVSGYANGDMIGEGLLTGVINPFGAQTDAGNKLLADAALNGRLQYATGTVQNLNAHASRDLGDWLGAGRPAQLALGVEARHEKFVSAADVDFASKVVASTGVDPNFKSEGSRNVTALYGELNVPVLKTLDVTGSLRYDKYSDFGSSTNPKVSFRFQPMKELLVRGSASTGFRAPTLYELYANPSFTNTAGNYANPLLCKDGQTGSQCDGQYQVMNAGNKNLKPEKSRTATLGFVFEPIANASIGVDFWWVHLKDTIGSIPQFALFNNYYNYPELQQYFHFGPNNTLSLSSLNCPGDSCGYVDQTLLNLGKVRTNGLDLSGQYRLSTKAGTFDFGLNSTYVAKYEFQDFKDGYWVQNVGTYGESGPIFRWQHNLTTNWRYDQFGAGAVMRYKSGYIDFDPSTNARVSSYTTFDVYGTWAPRKDLSLVLGVRNLFDRAPPYTNQEDLFQGGGWDSRYADPTGRAYYVRATYSF</sequence>
<dbReference type="InterPro" id="IPR036942">
    <property type="entry name" value="Beta-barrel_TonB_sf"/>
</dbReference>
<organism evidence="15 16">
    <name type="scientific">Roseateles aquatilis</name>
    <dbReference type="NCBI Taxonomy" id="431061"/>
    <lineage>
        <taxon>Bacteria</taxon>
        <taxon>Pseudomonadati</taxon>
        <taxon>Pseudomonadota</taxon>
        <taxon>Betaproteobacteria</taxon>
        <taxon>Burkholderiales</taxon>
        <taxon>Sphaerotilaceae</taxon>
        <taxon>Roseateles</taxon>
    </lineage>
</organism>
<evidence type="ECO:0000256" key="7">
    <source>
        <dbReference type="ARBA" id="ARBA00023136"/>
    </source>
</evidence>
<dbReference type="InterPro" id="IPR000531">
    <property type="entry name" value="Beta-barrel_TonB"/>
</dbReference>
<feature type="chain" id="PRO_5012535074" description="TonB-dependent receptor" evidence="12">
    <location>
        <begin position="25"/>
        <end position="895"/>
    </location>
</feature>
<keyword evidence="9 10" id="KW-0998">Cell outer membrane</keyword>
<dbReference type="InterPro" id="IPR012910">
    <property type="entry name" value="Plug_dom"/>
</dbReference>
<evidence type="ECO:0000256" key="9">
    <source>
        <dbReference type="ARBA" id="ARBA00023237"/>
    </source>
</evidence>
<dbReference type="EMBL" id="NIOF01000007">
    <property type="protein sequence ID" value="OWQ88516.1"/>
    <property type="molecule type" value="Genomic_DNA"/>
</dbReference>
<dbReference type="InterPro" id="IPR037066">
    <property type="entry name" value="Plug_dom_sf"/>
</dbReference>
<keyword evidence="16" id="KW-1185">Reference proteome</keyword>
<evidence type="ECO:0000256" key="3">
    <source>
        <dbReference type="ARBA" id="ARBA00022448"/>
    </source>
</evidence>
<dbReference type="CDD" id="cd01347">
    <property type="entry name" value="ligand_gated_channel"/>
    <property type="match status" value="1"/>
</dbReference>
<keyword evidence="3 10" id="KW-0813">Transport</keyword>
<dbReference type="PROSITE" id="PS52016">
    <property type="entry name" value="TONB_DEPENDENT_REC_3"/>
    <property type="match status" value="1"/>
</dbReference>
<evidence type="ECO:0000256" key="8">
    <source>
        <dbReference type="ARBA" id="ARBA00023170"/>
    </source>
</evidence>
<accession>A0A246J7K6</accession>
<dbReference type="SUPFAM" id="SSF56935">
    <property type="entry name" value="Porins"/>
    <property type="match status" value="1"/>
</dbReference>
<comment type="caution">
    <text evidence="15">The sequence shown here is derived from an EMBL/GenBank/DDBJ whole genome shotgun (WGS) entry which is preliminary data.</text>
</comment>
<keyword evidence="4 10" id="KW-1134">Transmembrane beta strand</keyword>
<evidence type="ECO:0000256" key="12">
    <source>
        <dbReference type="SAM" id="SignalP"/>
    </source>
</evidence>